<dbReference type="PANTHER" id="PTHR48100:SF59">
    <property type="entry name" value="ADENOSYLCOBALAMIN_ALPHA-RIBAZOLE PHOSPHATASE"/>
    <property type="match status" value="1"/>
</dbReference>
<dbReference type="OrthoDB" id="9782128at2"/>
<sequence>MTEICVVRHGETEWNALGRLQGVTDVPLNDKGIQQAKECGVFFKNTNWAAIYTSPLSRAKHTAEIINEQLHIPLIEIEEFKERSFGEAEGMDMEERIKAFPDKQYPNQEPLDSVLARLRNGLVEIHEQHPNERVILVAHGAVIHALFTLLENGGTFPQEVRLANAGISYISIQDDRWILGDFNQSAHLSQVSEIGKI</sequence>
<dbReference type="GO" id="GO:0016791">
    <property type="term" value="F:phosphatase activity"/>
    <property type="evidence" value="ECO:0007669"/>
    <property type="project" value="TreeGrafter"/>
</dbReference>
<comment type="caution">
    <text evidence="3">The sequence shown here is derived from an EMBL/GenBank/DDBJ whole genome shotgun (WGS) entry which is preliminary data.</text>
</comment>
<dbReference type="STRING" id="263475.AMD00_14355"/>
<evidence type="ECO:0008006" key="5">
    <source>
        <dbReference type="Google" id="ProtNLM"/>
    </source>
</evidence>
<evidence type="ECO:0000313" key="3">
    <source>
        <dbReference type="EMBL" id="KOO49532.1"/>
    </source>
</evidence>
<dbReference type="Proteomes" id="UP000036867">
    <property type="component" value="Unassembled WGS sequence"/>
</dbReference>
<proteinExistence type="predicted"/>
<feature type="active site" description="Tele-phosphohistidine intermediate" evidence="1">
    <location>
        <position position="9"/>
    </location>
</feature>
<dbReference type="GeneID" id="301137279"/>
<dbReference type="GO" id="GO:0005737">
    <property type="term" value="C:cytoplasm"/>
    <property type="evidence" value="ECO:0007669"/>
    <property type="project" value="TreeGrafter"/>
</dbReference>
<dbReference type="InterPro" id="IPR013078">
    <property type="entry name" value="His_Pase_superF_clade-1"/>
</dbReference>
<dbReference type="InterPro" id="IPR050275">
    <property type="entry name" value="PGM_Phosphatase"/>
</dbReference>
<dbReference type="Gene3D" id="3.40.50.1240">
    <property type="entry name" value="Phosphoglycerate mutase-like"/>
    <property type="match status" value="1"/>
</dbReference>
<name>A0A0M0LF52_9BACL</name>
<evidence type="ECO:0000256" key="2">
    <source>
        <dbReference type="PIRSR" id="PIRSR613078-2"/>
    </source>
</evidence>
<gene>
    <name evidence="3" type="ORF">AMD00_14355</name>
</gene>
<dbReference type="SMART" id="SM00855">
    <property type="entry name" value="PGAM"/>
    <property type="match status" value="1"/>
</dbReference>
<dbReference type="AlphaFoldDB" id="A0A0M0LF52"/>
<dbReference type="PROSITE" id="PS00175">
    <property type="entry name" value="PG_MUTASE"/>
    <property type="match status" value="1"/>
</dbReference>
<evidence type="ECO:0000313" key="4">
    <source>
        <dbReference type="Proteomes" id="UP000036867"/>
    </source>
</evidence>
<feature type="binding site" evidence="2">
    <location>
        <begin position="8"/>
        <end position="15"/>
    </location>
    <ligand>
        <name>substrate</name>
    </ligand>
</feature>
<dbReference type="InterPro" id="IPR001345">
    <property type="entry name" value="PG/BPGM_mutase_AS"/>
</dbReference>
<feature type="binding site" evidence="2">
    <location>
        <position position="58"/>
    </location>
    <ligand>
        <name>substrate</name>
    </ligand>
</feature>
<dbReference type="RefSeq" id="WP_053417702.1">
    <property type="nucleotide sequence ID" value="NZ_LILB01000005.1"/>
</dbReference>
<evidence type="ECO:0000256" key="1">
    <source>
        <dbReference type="PIRSR" id="PIRSR613078-1"/>
    </source>
</evidence>
<dbReference type="InterPro" id="IPR029033">
    <property type="entry name" value="His_PPase_superfam"/>
</dbReference>
<dbReference type="Pfam" id="PF00300">
    <property type="entry name" value="His_Phos_1"/>
    <property type="match status" value="1"/>
</dbReference>
<reference evidence="4" key="1">
    <citation type="submission" date="2015-08" db="EMBL/GenBank/DDBJ databases">
        <title>Fjat-10028 dsm 16317.</title>
        <authorList>
            <person name="Liu B."/>
            <person name="Wang J."/>
            <person name="Zhu Y."/>
            <person name="Liu G."/>
            <person name="Chen Q."/>
            <person name="Chen Z."/>
            <person name="Lan J."/>
            <person name="Che J."/>
            <person name="Ge C."/>
            <person name="Shi H."/>
            <person name="Pan Z."/>
            <person name="Liu X."/>
        </authorList>
    </citation>
    <scope>NUCLEOTIDE SEQUENCE [LARGE SCALE GENOMIC DNA]</scope>
    <source>
        <strain evidence="4">DSM 16317</strain>
    </source>
</reference>
<dbReference type="SUPFAM" id="SSF53254">
    <property type="entry name" value="Phosphoglycerate mutase-like"/>
    <property type="match status" value="1"/>
</dbReference>
<dbReference type="PANTHER" id="PTHR48100">
    <property type="entry name" value="BROAD-SPECIFICITY PHOSPHATASE YOR283W-RELATED"/>
    <property type="match status" value="1"/>
</dbReference>
<keyword evidence="4" id="KW-1185">Reference proteome</keyword>
<feature type="active site" description="Proton donor/acceptor" evidence="1">
    <location>
        <position position="82"/>
    </location>
</feature>
<organism evidence="3 4">
    <name type="scientific">Viridibacillus arvi</name>
    <dbReference type="NCBI Taxonomy" id="263475"/>
    <lineage>
        <taxon>Bacteria</taxon>
        <taxon>Bacillati</taxon>
        <taxon>Bacillota</taxon>
        <taxon>Bacilli</taxon>
        <taxon>Bacillales</taxon>
        <taxon>Caryophanaceae</taxon>
        <taxon>Viridibacillus</taxon>
    </lineage>
</organism>
<accession>A0A0M0LF52</accession>
<dbReference type="PATRIC" id="fig|263475.3.peg.4136"/>
<protein>
    <recommendedName>
        <fullName evidence="5">Phosphatase</fullName>
    </recommendedName>
</protein>
<dbReference type="CDD" id="cd07067">
    <property type="entry name" value="HP_PGM_like"/>
    <property type="match status" value="1"/>
</dbReference>
<dbReference type="EMBL" id="LILB01000005">
    <property type="protein sequence ID" value="KOO49532.1"/>
    <property type="molecule type" value="Genomic_DNA"/>
</dbReference>